<reference evidence="1 2" key="1">
    <citation type="submission" date="2021-06" db="EMBL/GenBank/DDBJ databases">
        <title>Complete genome sequence of Erwinia phage pEa_SNUABM_17.</title>
        <authorList>
            <person name="Kim S.G."/>
            <person name="Park S.C."/>
        </authorList>
    </citation>
    <scope>NUCLEOTIDE SEQUENCE [LARGE SCALE GENOMIC DNA]</scope>
</reference>
<name>A0AAE8BZR6_9CAUD</name>
<dbReference type="Proteomes" id="UP000827911">
    <property type="component" value="Segment"/>
</dbReference>
<dbReference type="EMBL" id="MZ443777">
    <property type="protein sequence ID" value="QZE57624.1"/>
    <property type="molecule type" value="Genomic_DNA"/>
</dbReference>
<evidence type="ECO:0000313" key="2">
    <source>
        <dbReference type="Proteomes" id="UP000827911"/>
    </source>
</evidence>
<evidence type="ECO:0000313" key="1">
    <source>
        <dbReference type="EMBL" id="QZE57624.1"/>
    </source>
</evidence>
<gene>
    <name evidence="1" type="ORF">pEaSNUABM17_00078</name>
</gene>
<accession>A0AAE8BZR6</accession>
<protein>
    <submittedName>
        <fullName evidence="1">Uncharacterized protein</fullName>
    </submittedName>
</protein>
<keyword evidence="2" id="KW-1185">Reference proteome</keyword>
<sequence length="177" mass="18512">MRASKAYNSTQAMAALFQRMTPGSSIAANLIHVALFSGTPPTDDQLTALNTTTASQFTWTASTISAFAAQSQMLANCAVQAITPTMDYDNNILSLPLGGQSSLATVAAAGTPTWFMLRMTTAAQTSDAWGGFSNGNIATVIITGTVGDENSNADMRILGGTVALNQPVRLADLRIKF</sequence>
<organism evidence="1 2">
    <name type="scientific">Erwinia phage pEa_SNUABM_17</name>
    <dbReference type="NCBI Taxonomy" id="2869545"/>
    <lineage>
        <taxon>Viruses</taxon>
        <taxon>Duplodnaviria</taxon>
        <taxon>Heunggongvirae</taxon>
        <taxon>Uroviricota</taxon>
        <taxon>Caudoviricetes</taxon>
        <taxon>Alexandravirus</taxon>
        <taxon>Alexandravirus SNUABM17</taxon>
    </lineage>
</organism>
<proteinExistence type="predicted"/>